<sequence>MSKPQSVLFICQMNMVRSPMAEGLMRKHYSSSYQVKSCGLSQGEADQLVQSVMSEIGVDMSQHEPMTLGAFEPNDFDIVIAFTSAANEAAKAYFEGAKAEVLYWPLPDPGEGSLDVRAIMNNYRAMRDVIKSRLIRHFGAPDTV</sequence>
<dbReference type="AlphaFoldDB" id="A0A420WJZ9"/>
<evidence type="ECO:0000313" key="3">
    <source>
        <dbReference type="EMBL" id="RKQ71340.1"/>
    </source>
</evidence>
<dbReference type="GO" id="GO:0046685">
    <property type="term" value="P:response to arsenic-containing substance"/>
    <property type="evidence" value="ECO:0007669"/>
    <property type="project" value="UniProtKB-KW"/>
</dbReference>
<proteinExistence type="predicted"/>
<dbReference type="InterPro" id="IPR023485">
    <property type="entry name" value="Ptyr_pPase"/>
</dbReference>
<dbReference type="PANTHER" id="PTHR43428">
    <property type="entry name" value="ARSENATE REDUCTASE"/>
    <property type="match status" value="1"/>
</dbReference>
<name>A0A420WJZ9_9PROT</name>
<dbReference type="SMART" id="SM00226">
    <property type="entry name" value="LMWPc"/>
    <property type="match status" value="1"/>
</dbReference>
<dbReference type="PANTHER" id="PTHR43428:SF1">
    <property type="entry name" value="ARSENATE REDUCTASE"/>
    <property type="match status" value="1"/>
</dbReference>
<keyword evidence="4" id="KW-1185">Reference proteome</keyword>
<accession>A0A420WJZ9</accession>
<gene>
    <name evidence="3" type="ORF">DES40_0654</name>
</gene>
<dbReference type="EMBL" id="RBII01000001">
    <property type="protein sequence ID" value="RKQ71340.1"/>
    <property type="molecule type" value="Genomic_DNA"/>
</dbReference>
<dbReference type="Gene3D" id="3.40.50.2300">
    <property type="match status" value="1"/>
</dbReference>
<protein>
    <submittedName>
        <fullName evidence="3">Protein-tyrosine-phosphatase</fullName>
    </submittedName>
</protein>
<evidence type="ECO:0000256" key="1">
    <source>
        <dbReference type="ARBA" id="ARBA00022849"/>
    </source>
</evidence>
<dbReference type="RefSeq" id="WP_121099120.1">
    <property type="nucleotide sequence ID" value="NZ_RBII01000001.1"/>
</dbReference>
<dbReference type="Proteomes" id="UP000282211">
    <property type="component" value="Unassembled WGS sequence"/>
</dbReference>
<organism evidence="3 4">
    <name type="scientific">Litorimonas taeanensis</name>
    <dbReference type="NCBI Taxonomy" id="568099"/>
    <lineage>
        <taxon>Bacteria</taxon>
        <taxon>Pseudomonadati</taxon>
        <taxon>Pseudomonadota</taxon>
        <taxon>Alphaproteobacteria</taxon>
        <taxon>Maricaulales</taxon>
        <taxon>Robiginitomaculaceae</taxon>
    </lineage>
</organism>
<dbReference type="Pfam" id="PF01451">
    <property type="entry name" value="LMWPc"/>
    <property type="match status" value="1"/>
</dbReference>
<evidence type="ECO:0000313" key="4">
    <source>
        <dbReference type="Proteomes" id="UP000282211"/>
    </source>
</evidence>
<comment type="caution">
    <text evidence="3">The sequence shown here is derived from an EMBL/GenBank/DDBJ whole genome shotgun (WGS) entry which is preliminary data.</text>
</comment>
<dbReference type="InParanoid" id="A0A420WJZ9"/>
<reference evidence="3 4" key="1">
    <citation type="submission" date="2018-10" db="EMBL/GenBank/DDBJ databases">
        <title>Genomic Encyclopedia of Type Strains, Phase IV (KMG-IV): sequencing the most valuable type-strain genomes for metagenomic binning, comparative biology and taxonomic classification.</title>
        <authorList>
            <person name="Goeker M."/>
        </authorList>
    </citation>
    <scope>NUCLEOTIDE SEQUENCE [LARGE SCALE GENOMIC DNA]</scope>
    <source>
        <strain evidence="3 4">DSM 22008</strain>
    </source>
</reference>
<evidence type="ECO:0000259" key="2">
    <source>
        <dbReference type="SMART" id="SM00226"/>
    </source>
</evidence>
<dbReference type="SUPFAM" id="SSF52788">
    <property type="entry name" value="Phosphotyrosine protein phosphatases I"/>
    <property type="match status" value="1"/>
</dbReference>
<feature type="domain" description="Phosphotyrosine protein phosphatase I" evidence="2">
    <location>
        <begin position="5"/>
        <end position="140"/>
    </location>
</feature>
<keyword evidence="1" id="KW-0059">Arsenical resistance</keyword>
<dbReference type="InterPro" id="IPR036196">
    <property type="entry name" value="Ptyr_pPase_sf"/>
</dbReference>
<dbReference type="OrthoDB" id="9799372at2"/>